<protein>
    <submittedName>
        <fullName evidence="1">Uncharacterized protein</fullName>
    </submittedName>
</protein>
<comment type="caution">
    <text evidence="1">The sequence shown here is derived from an EMBL/GenBank/DDBJ whole genome shotgun (WGS) entry which is preliminary data.</text>
</comment>
<dbReference type="Proteomes" id="UP001153332">
    <property type="component" value="Unassembled WGS sequence"/>
</dbReference>
<reference evidence="1" key="1">
    <citation type="submission" date="2022-12" db="EMBL/GenBank/DDBJ databases">
        <title>Genome Sequence of Lasiodiplodia mahajangana.</title>
        <authorList>
            <person name="Buettner E."/>
        </authorList>
    </citation>
    <scope>NUCLEOTIDE SEQUENCE</scope>
    <source>
        <strain evidence="1">VT137</strain>
    </source>
</reference>
<organism evidence="1 2">
    <name type="scientific">Lasiodiplodia mahajangana</name>
    <dbReference type="NCBI Taxonomy" id="1108764"/>
    <lineage>
        <taxon>Eukaryota</taxon>
        <taxon>Fungi</taxon>
        <taxon>Dikarya</taxon>
        <taxon>Ascomycota</taxon>
        <taxon>Pezizomycotina</taxon>
        <taxon>Dothideomycetes</taxon>
        <taxon>Dothideomycetes incertae sedis</taxon>
        <taxon>Botryosphaeriales</taxon>
        <taxon>Botryosphaeriaceae</taxon>
        <taxon>Lasiodiplodia</taxon>
    </lineage>
</organism>
<sequence length="560" mass="63879">MNTRNWVRSLIISNQNHSGDRSNWSKEEIRDHALYCGGDEDRAPRGMVNTGTSRRSRWRDGLPRMTLPRRINDLRHLGIFALIAFSISLLLFEAHREIKGLASTEDTNAEIPQPDIGSVKVPGQCTTWPVGAKGDYKSKTHKSNFALQGFAPPGGWKKPKGIAIKALVFYGRKRTVDFLDCYLQQNLALNGGYLDEVWFMVHTDIAEDLTYLDKLIEQRPQYKIVMPGECQGFNYACMWNPVVEDNTIYVKIDDDIIFIHPDTIPQLVSTRIVEPHPFAVSANLVNSPLTGYKHYDVGAIHPFLPDPNTKPSHRAAELWRPSDWRPYPEKAIPAISENETIDEITDEDINKHIFAESHYEGHPWLLLENVANPLLKTPMGINKLKLSGDSVGSAYGAAWKSWMISAQQQYSLLRNLELNNMWRYHFGTQIEYPQGINSSADAAALKFFDSNYMGPGAEQLYDTQYIRYNLNFVALWGHDIKKALPIAEDDEQDITVTKPKHFQRPLVIDTRAVVGHLSFFPQHDGIRQTDLLDRWRAFSNEMICTSYNQKKPFDTRCPGF</sequence>
<dbReference type="EMBL" id="JAPUUL010002783">
    <property type="protein sequence ID" value="KAJ8124772.1"/>
    <property type="molecule type" value="Genomic_DNA"/>
</dbReference>
<keyword evidence="2" id="KW-1185">Reference proteome</keyword>
<proteinExistence type="predicted"/>
<name>A0ACC2JBJ6_9PEZI</name>
<gene>
    <name evidence="1" type="ORF">O1611_g8869</name>
</gene>
<accession>A0ACC2JBJ6</accession>
<evidence type="ECO:0000313" key="2">
    <source>
        <dbReference type="Proteomes" id="UP001153332"/>
    </source>
</evidence>
<evidence type="ECO:0000313" key="1">
    <source>
        <dbReference type="EMBL" id="KAJ8124772.1"/>
    </source>
</evidence>